<evidence type="ECO:0000313" key="2">
    <source>
        <dbReference type="EMBL" id="MCC9036512.1"/>
    </source>
</evidence>
<sequence>MDILKQSKFLLIIKISLLCILFVECDNSKKNSYSNDCYNDSIIHLRQTQEKISIIFTGNYRNENLKDLTIQQINKTGKENLDYEILNNFSDNTIQLKNKLSISYNDSIIVSFNNKNKIKLYNFRNTPHYGGKKMIGCYLGYCILKNDTIVAVNGDLYLK</sequence>
<evidence type="ECO:0000313" key="3">
    <source>
        <dbReference type="Proteomes" id="UP000603715"/>
    </source>
</evidence>
<dbReference type="EMBL" id="JACXXP010000066">
    <property type="protein sequence ID" value="MBD3907301.1"/>
    <property type="molecule type" value="Genomic_DNA"/>
</dbReference>
<keyword evidence="3" id="KW-1185">Reference proteome</keyword>
<dbReference type="EMBL" id="JAJJML010000001">
    <property type="protein sequence ID" value="MCC9036512.1"/>
    <property type="molecule type" value="Genomic_DNA"/>
</dbReference>
<reference evidence="1" key="3">
    <citation type="submission" date="2024-05" db="EMBL/GenBank/DDBJ databases">
        <title>Description of novel Chryseobacterium sp. strain C-2.</title>
        <authorList>
            <person name="Saticioglu I.B."/>
        </authorList>
    </citation>
    <scope>NUCLEOTIDE SEQUENCE</scope>
    <source>
        <strain evidence="1">C-2</strain>
    </source>
</reference>
<dbReference type="AlphaFoldDB" id="A0A9Q3UXQ1"/>
<dbReference type="RefSeq" id="WP_191181645.1">
    <property type="nucleotide sequence ID" value="NZ_JACXXP010000066.1"/>
</dbReference>
<protein>
    <submittedName>
        <fullName evidence="2">Uncharacterized protein</fullName>
    </submittedName>
</protein>
<accession>A0A9Q3UXQ1</accession>
<dbReference type="Proteomes" id="UP001107960">
    <property type="component" value="Unassembled WGS sequence"/>
</dbReference>
<organism evidence="2 4">
    <name type="scientific">Chryseobacterium muglaense</name>
    <dbReference type="NCBI Taxonomy" id="2893752"/>
    <lineage>
        <taxon>Bacteria</taxon>
        <taxon>Pseudomonadati</taxon>
        <taxon>Bacteroidota</taxon>
        <taxon>Flavobacteriia</taxon>
        <taxon>Flavobacteriales</taxon>
        <taxon>Weeksellaceae</taxon>
        <taxon>Chryseobacterium group</taxon>
        <taxon>Chryseobacterium</taxon>
    </lineage>
</organism>
<evidence type="ECO:0000313" key="1">
    <source>
        <dbReference type="EMBL" id="MBD3907301.1"/>
    </source>
</evidence>
<gene>
    <name evidence="1" type="ORF">IEW27_22270</name>
    <name evidence="2" type="ORF">LNP80_20065</name>
</gene>
<reference evidence="2" key="1">
    <citation type="submission" date="2021-11" db="EMBL/GenBank/DDBJ databases">
        <title>Description of novel Chryseobacterium species.</title>
        <authorList>
            <person name="Saticioglu I.B."/>
            <person name="Ay H."/>
            <person name="Altun S."/>
            <person name="Duman M."/>
        </authorList>
    </citation>
    <scope>NUCLEOTIDE SEQUENCE</scope>
    <source>
        <strain evidence="2">C-39</strain>
    </source>
</reference>
<dbReference type="Proteomes" id="UP000603715">
    <property type="component" value="Unassembled WGS sequence"/>
</dbReference>
<name>A0A9Q3UXQ1_9FLAO</name>
<comment type="caution">
    <text evidence="2">The sequence shown here is derived from an EMBL/GenBank/DDBJ whole genome shotgun (WGS) entry which is preliminary data.</text>
</comment>
<proteinExistence type="predicted"/>
<reference evidence="3" key="2">
    <citation type="submission" date="2023-07" db="EMBL/GenBank/DDBJ databases">
        <title>Description of novel Chryseobacterium sp. strain C-2.</title>
        <authorList>
            <person name="Saticioglu I.B."/>
        </authorList>
    </citation>
    <scope>NUCLEOTIDE SEQUENCE [LARGE SCALE GENOMIC DNA]</scope>
    <source>
        <strain evidence="3">C-2</strain>
    </source>
</reference>
<evidence type="ECO:0000313" key="4">
    <source>
        <dbReference type="Proteomes" id="UP001107960"/>
    </source>
</evidence>